<dbReference type="PROSITE" id="PS50927">
    <property type="entry name" value="BULB_LECTIN"/>
    <property type="match status" value="1"/>
</dbReference>
<dbReference type="Proteomes" id="UP000261520">
    <property type="component" value="Unplaced"/>
</dbReference>
<reference evidence="2" key="1">
    <citation type="submission" date="2025-08" db="UniProtKB">
        <authorList>
            <consortium name="Ensembl"/>
        </authorList>
    </citation>
    <scope>IDENTIFICATION</scope>
</reference>
<keyword evidence="3" id="KW-1185">Reference proteome</keyword>
<feature type="domain" description="Bulb-type lectin" evidence="1">
    <location>
        <begin position="3"/>
        <end position="113"/>
    </location>
</feature>
<proteinExistence type="predicted"/>
<sequence>MNKKCITTGQALYKGDYLLSSNGNYKAVLQVRGLQSIFHLRWQLCSVQWAPIWATKTDGKDSDHVILQSDRNLVIYTKDKVPLWASKTDIQTSRTCLNLYLMMDKPGPELNLI</sequence>
<dbReference type="SUPFAM" id="SSF51110">
    <property type="entry name" value="alpha-D-mannose-specific plant lectins"/>
    <property type="match status" value="1"/>
</dbReference>
<evidence type="ECO:0000313" key="3">
    <source>
        <dbReference type="Proteomes" id="UP000261520"/>
    </source>
</evidence>
<protein>
    <recommendedName>
        <fullName evidence="1">Bulb-type lectin domain-containing protein</fullName>
    </recommendedName>
</protein>
<dbReference type="AlphaFoldDB" id="A0A3B4AKJ5"/>
<reference evidence="2" key="2">
    <citation type="submission" date="2025-09" db="UniProtKB">
        <authorList>
            <consortium name="Ensembl"/>
        </authorList>
    </citation>
    <scope>IDENTIFICATION</scope>
</reference>
<dbReference type="InterPro" id="IPR036426">
    <property type="entry name" value="Bulb-type_lectin_dom_sf"/>
</dbReference>
<dbReference type="Gene3D" id="2.90.10.30">
    <property type="match status" value="1"/>
</dbReference>
<evidence type="ECO:0000313" key="2">
    <source>
        <dbReference type="Ensembl" id="ENSPMGP00000017652.1"/>
    </source>
</evidence>
<dbReference type="InterPro" id="IPR001480">
    <property type="entry name" value="Bulb-type_lectin_dom"/>
</dbReference>
<evidence type="ECO:0000259" key="1">
    <source>
        <dbReference type="PROSITE" id="PS50927"/>
    </source>
</evidence>
<name>A0A3B4AKJ5_9GOBI</name>
<accession>A0A3B4AKJ5</accession>
<dbReference type="Ensembl" id="ENSPMGT00000018835.1">
    <property type="protein sequence ID" value="ENSPMGP00000017652.1"/>
    <property type="gene ID" value="ENSPMGG00000014444.1"/>
</dbReference>
<organism evidence="2 3">
    <name type="scientific">Periophthalmus magnuspinnatus</name>
    <dbReference type="NCBI Taxonomy" id="409849"/>
    <lineage>
        <taxon>Eukaryota</taxon>
        <taxon>Metazoa</taxon>
        <taxon>Chordata</taxon>
        <taxon>Craniata</taxon>
        <taxon>Vertebrata</taxon>
        <taxon>Euteleostomi</taxon>
        <taxon>Actinopterygii</taxon>
        <taxon>Neopterygii</taxon>
        <taxon>Teleostei</taxon>
        <taxon>Neoteleostei</taxon>
        <taxon>Acanthomorphata</taxon>
        <taxon>Gobiaria</taxon>
        <taxon>Gobiiformes</taxon>
        <taxon>Gobioidei</taxon>
        <taxon>Gobiidae</taxon>
        <taxon>Oxudercinae</taxon>
        <taxon>Periophthalmus</taxon>
    </lineage>
</organism>